<keyword evidence="1" id="KW-0472">Membrane</keyword>
<keyword evidence="2" id="KW-0732">Signal</keyword>
<dbReference type="VEuPathDB" id="AmoebaDB:NAEGRDRAFT_72117"/>
<keyword evidence="4" id="KW-1185">Reference proteome</keyword>
<evidence type="ECO:0000313" key="3">
    <source>
        <dbReference type="EMBL" id="EFC39990.1"/>
    </source>
</evidence>
<organism evidence="4">
    <name type="scientific">Naegleria gruberi</name>
    <name type="common">Amoeba</name>
    <dbReference type="NCBI Taxonomy" id="5762"/>
    <lineage>
        <taxon>Eukaryota</taxon>
        <taxon>Discoba</taxon>
        <taxon>Heterolobosea</taxon>
        <taxon>Tetramitia</taxon>
        <taxon>Eutetramitia</taxon>
        <taxon>Vahlkampfiidae</taxon>
        <taxon>Naegleria</taxon>
    </lineage>
</organism>
<keyword evidence="1" id="KW-1133">Transmembrane helix</keyword>
<name>D2VSZ6_NAEGR</name>
<keyword evidence="1" id="KW-0812">Transmembrane</keyword>
<feature type="transmembrane region" description="Helical" evidence="1">
    <location>
        <begin position="424"/>
        <end position="443"/>
    </location>
</feature>
<dbReference type="InterPro" id="IPR002495">
    <property type="entry name" value="Glyco_trans_8"/>
</dbReference>
<dbReference type="RefSeq" id="XP_002672734.1">
    <property type="nucleotide sequence ID" value="XM_002672688.1"/>
</dbReference>
<dbReference type="OMA" id="INIACTI"/>
<gene>
    <name evidence="3" type="ORF">NAEGRDRAFT_72117</name>
</gene>
<evidence type="ECO:0000313" key="4">
    <source>
        <dbReference type="Proteomes" id="UP000006671"/>
    </source>
</evidence>
<feature type="transmembrane region" description="Helical" evidence="1">
    <location>
        <begin position="488"/>
        <end position="510"/>
    </location>
</feature>
<dbReference type="Pfam" id="PF01501">
    <property type="entry name" value="Glyco_transf_8"/>
    <property type="match status" value="1"/>
</dbReference>
<evidence type="ECO:0000256" key="2">
    <source>
        <dbReference type="SAM" id="SignalP"/>
    </source>
</evidence>
<accession>D2VSZ6</accession>
<feature type="transmembrane region" description="Helical" evidence="1">
    <location>
        <begin position="607"/>
        <end position="631"/>
    </location>
</feature>
<feature type="chain" id="PRO_5003037842" evidence="2">
    <location>
        <begin position="25"/>
        <end position="674"/>
    </location>
</feature>
<dbReference type="GeneID" id="8850975"/>
<dbReference type="OrthoDB" id="2014201at2759"/>
<dbReference type="Proteomes" id="UP000006671">
    <property type="component" value="Unassembled WGS sequence"/>
</dbReference>
<feature type="transmembrane region" description="Helical" evidence="1">
    <location>
        <begin position="580"/>
        <end position="601"/>
    </location>
</feature>
<dbReference type="SUPFAM" id="SSF53448">
    <property type="entry name" value="Nucleotide-diphospho-sugar transferases"/>
    <property type="match status" value="1"/>
</dbReference>
<dbReference type="KEGG" id="ngr:NAEGRDRAFT_72117"/>
<dbReference type="EMBL" id="GG738895">
    <property type="protein sequence ID" value="EFC39990.1"/>
    <property type="molecule type" value="Genomic_DNA"/>
</dbReference>
<evidence type="ECO:0000256" key="1">
    <source>
        <dbReference type="SAM" id="Phobius"/>
    </source>
</evidence>
<dbReference type="STRING" id="5762.D2VSZ6"/>
<dbReference type="eggNOG" id="KOG1950">
    <property type="taxonomic scope" value="Eukaryota"/>
</dbReference>
<protein>
    <submittedName>
        <fullName evidence="3">Predicted protein</fullName>
    </submittedName>
</protein>
<dbReference type="AlphaFoldDB" id="D2VSZ6"/>
<dbReference type="Gene3D" id="3.90.550.10">
    <property type="entry name" value="Spore Coat Polysaccharide Biosynthesis Protein SpsA, Chain A"/>
    <property type="match status" value="1"/>
</dbReference>
<dbReference type="GO" id="GO:0016757">
    <property type="term" value="F:glycosyltransferase activity"/>
    <property type="evidence" value="ECO:0007669"/>
    <property type="project" value="InterPro"/>
</dbReference>
<feature type="transmembrane region" description="Helical" evidence="1">
    <location>
        <begin position="522"/>
        <end position="545"/>
    </location>
</feature>
<dbReference type="InterPro" id="IPR029044">
    <property type="entry name" value="Nucleotide-diphossugar_trans"/>
</dbReference>
<dbReference type="InParanoid" id="D2VSZ6"/>
<reference evidence="3 4" key="1">
    <citation type="journal article" date="2010" name="Cell">
        <title>The genome of Naegleria gruberi illuminates early eukaryotic versatility.</title>
        <authorList>
            <person name="Fritz-Laylin L.K."/>
            <person name="Prochnik S.E."/>
            <person name="Ginger M.L."/>
            <person name="Dacks J.B."/>
            <person name="Carpenter M.L."/>
            <person name="Field M.C."/>
            <person name="Kuo A."/>
            <person name="Paredez A."/>
            <person name="Chapman J."/>
            <person name="Pham J."/>
            <person name="Shu S."/>
            <person name="Neupane R."/>
            <person name="Cipriano M."/>
            <person name="Mancuso J."/>
            <person name="Tu H."/>
            <person name="Salamov A."/>
            <person name="Lindquist E."/>
            <person name="Shapiro H."/>
            <person name="Lucas S."/>
            <person name="Grigoriev I.V."/>
            <person name="Cande W.Z."/>
            <person name="Fulton C."/>
            <person name="Rokhsar D.S."/>
            <person name="Dawson S.C."/>
        </authorList>
    </citation>
    <scope>NUCLEOTIDE SEQUENCE [LARGE SCALE GENOMIC DNA]</scope>
    <source>
        <strain evidence="3 4">NEG-M</strain>
    </source>
</reference>
<sequence>MLAMFVWFCLVLCLVLIAFRVALLQFDQSFFNNNIQFHTTPLIHSSSIRSSAKTLIRRNLEGSNSQKRLPLSSSLEIRPQLDKSTLDFSKKSSIATLDDLEKFVNSPLQVNPRQVERAFAAFLSVSSNDRKAFDYMIGVLSLFQSIKMNTQDIQQNPFILVLVPPRMNVEKSSVEKTLYFMEQIVNNLSEQDRQYFHFFIARYIDNPTNGKHSASNSVERRYMDTFNKIHMWRLDEFGYKKVIYLDADVVILRPEIDHLFKCGHFCAVSDLCVPDYFNGGLMVLKPDTKVFLDMKEKMGLKEYQSYDGGEQGFINKYFNFQKDSKFWPLEKLARESELANPVGGSIDLQESVKDDVYRLPFNYNGQVPLIFISKLGWNKKFGDKFVAVHITLPLKPWEFISFPIFDVSYYWYAYFRFTNVYRTFPWTLFTVNIMLVLSGFVILDRVLNSKRKLTSIYGMQWMVSSIEDRINKLSGMNDSRESMFTTMVLNFVPIFLIIPTTVIPVIIYMTQLFVQHYDPHMIWLNLIISVGAGAFIALGLFSLLVSSCTPSNISLMKSPSTIVDYEQLENRLGVSNGTGLNYCFWIMIFVSYMFLGFFSLFLLPSFLFGYISINIACTILYSTILLALVIFKVITPLANQVILHSIRGGDLSVKKSCEIDDRNEKQLLAQSSSA</sequence>
<proteinExistence type="predicted"/>
<feature type="signal peptide" evidence="2">
    <location>
        <begin position="1"/>
        <end position="24"/>
    </location>
</feature>
<dbReference type="InterPro" id="IPR050587">
    <property type="entry name" value="GNT1/Glycosyltrans_8"/>
</dbReference>
<dbReference type="PANTHER" id="PTHR11183">
    <property type="entry name" value="GLYCOGENIN SUBFAMILY MEMBER"/>
    <property type="match status" value="1"/>
</dbReference>